<dbReference type="SUPFAM" id="SSF56349">
    <property type="entry name" value="DNA breaking-rejoining enzymes"/>
    <property type="match status" value="1"/>
</dbReference>
<gene>
    <name evidence="3" type="ORF">JHC10_01340</name>
    <name evidence="4" type="ORF">JHC11_12200</name>
</gene>
<dbReference type="Proteomes" id="UP000621390">
    <property type="component" value="Unassembled WGS sequence"/>
</dbReference>
<dbReference type="EMBL" id="JAEMOS010000002">
    <property type="protein sequence ID" value="MBJ7265579.1"/>
    <property type="molecule type" value="Genomic_DNA"/>
</dbReference>
<dbReference type="Pfam" id="PF00589">
    <property type="entry name" value="Phage_integrase"/>
    <property type="match status" value="1"/>
</dbReference>
<dbReference type="InterPro" id="IPR002104">
    <property type="entry name" value="Integrase_catalytic"/>
</dbReference>
<evidence type="ECO:0000313" key="5">
    <source>
        <dbReference type="Proteomes" id="UP000621390"/>
    </source>
</evidence>
<dbReference type="GO" id="GO:0003677">
    <property type="term" value="F:DNA binding"/>
    <property type="evidence" value="ECO:0007669"/>
    <property type="project" value="InterPro"/>
</dbReference>
<reference evidence="4 6" key="1">
    <citation type="submission" date="2020-09" db="EMBL/GenBank/DDBJ databases">
        <title>Draft Genomes of Bacterial Isolates from North Pond Shallow Sediments.</title>
        <authorList>
            <person name="Kiel Reese B."/>
            <person name="Mullis M."/>
            <person name="Weisend R.E."/>
        </authorList>
    </citation>
    <scope>NUCLEOTIDE SEQUENCE</scope>
    <source>
        <strain evidence="4">KJE-2</strain>
        <strain evidence="3 6">KJE-3</strain>
    </source>
</reference>
<proteinExistence type="predicted"/>
<dbReference type="AlphaFoldDB" id="A0A8I1GD53"/>
<dbReference type="InterPro" id="IPR013762">
    <property type="entry name" value="Integrase-like_cat_sf"/>
</dbReference>
<dbReference type="PROSITE" id="PS51898">
    <property type="entry name" value="TYR_RECOMBINASE"/>
    <property type="match status" value="1"/>
</dbReference>
<dbReference type="EMBL" id="JAEMOP010000009">
    <property type="protein sequence ID" value="MBJ7316747.1"/>
    <property type="molecule type" value="Genomic_DNA"/>
</dbReference>
<sequence>MTADILMSQVVPANDKYLKTVKGLVNKFLKSKPEKIDLLSFAHYCVEEIRPTISNSSWLSYRYQIDQCFNNEEMRKALSVKGVNPKRSNYEAAFTRAKQLNAEKLATIERYCATSPSLYATPLQLCLRATLLTGLRPNEWLRCQLESLDEIKFLRVSNTVKGESEGHKLTERRIPLTHLNDEQMSELVDWLVLCESNDYERLISGVKAFLKQICQREFAHDRKRIQLYSARHQFAANLKATGLEKSLIAKLLGHATEEMQTQHYGRTLHGHALPFDSALAERLNSL</sequence>
<dbReference type="RefSeq" id="WP_199493480.1">
    <property type="nucleotide sequence ID" value="NZ_JAEMOP010000009.1"/>
</dbReference>
<protein>
    <submittedName>
        <fullName evidence="4">Tyrosine-type recombinase/integrase</fullName>
    </submittedName>
</protein>
<evidence type="ECO:0000259" key="2">
    <source>
        <dbReference type="PROSITE" id="PS51898"/>
    </source>
</evidence>
<dbReference type="Gene3D" id="1.10.443.10">
    <property type="entry name" value="Intergrase catalytic core"/>
    <property type="match status" value="1"/>
</dbReference>
<keyword evidence="6" id="KW-1185">Reference proteome</keyword>
<dbReference type="Proteomes" id="UP000655994">
    <property type="component" value="Unassembled WGS sequence"/>
</dbReference>
<evidence type="ECO:0000313" key="4">
    <source>
        <dbReference type="EMBL" id="MBJ7316747.1"/>
    </source>
</evidence>
<keyword evidence="1" id="KW-0233">DNA recombination</keyword>
<name>A0A8I1GD53_9GAMM</name>
<comment type="caution">
    <text evidence="4">The sequence shown here is derived from an EMBL/GenBank/DDBJ whole genome shotgun (WGS) entry which is preliminary data.</text>
</comment>
<evidence type="ECO:0000313" key="6">
    <source>
        <dbReference type="Proteomes" id="UP000655994"/>
    </source>
</evidence>
<dbReference type="InterPro" id="IPR011010">
    <property type="entry name" value="DNA_brk_join_enz"/>
</dbReference>
<evidence type="ECO:0000313" key="3">
    <source>
        <dbReference type="EMBL" id="MBJ7265579.1"/>
    </source>
</evidence>
<dbReference type="GO" id="GO:0015074">
    <property type="term" value="P:DNA integration"/>
    <property type="evidence" value="ECO:0007669"/>
    <property type="project" value="InterPro"/>
</dbReference>
<dbReference type="GO" id="GO:0006310">
    <property type="term" value="P:DNA recombination"/>
    <property type="evidence" value="ECO:0007669"/>
    <property type="project" value="UniProtKB-KW"/>
</dbReference>
<accession>A0A8I1GD53</accession>
<feature type="domain" description="Tyr recombinase" evidence="2">
    <location>
        <begin position="95"/>
        <end position="284"/>
    </location>
</feature>
<organism evidence="4 5">
    <name type="scientific">Idiomarina abyssalis</name>
    <dbReference type="NCBI Taxonomy" id="86102"/>
    <lineage>
        <taxon>Bacteria</taxon>
        <taxon>Pseudomonadati</taxon>
        <taxon>Pseudomonadota</taxon>
        <taxon>Gammaproteobacteria</taxon>
        <taxon>Alteromonadales</taxon>
        <taxon>Idiomarinaceae</taxon>
        <taxon>Idiomarina</taxon>
    </lineage>
</organism>
<evidence type="ECO:0000256" key="1">
    <source>
        <dbReference type="ARBA" id="ARBA00023172"/>
    </source>
</evidence>